<sequence>MDAGRLAPVPDQWPWWDGTPMEKSPFLRWGFTTGACVAAVLTASLLEQGSAQACDSILKPLPPLAPGQTGWVRLLFGDNRWRLLPLGPQLPQYPGFCVLRKNAGDDPDCTHGLLVAGRMQRVQERTDNAGDTCSGDARDVVLRVGQALVVVHSLEGTGLVTLSGLDAPVGHWAINLSARELIARNLARAGLDSGVWRADIALCGGADLAARTLNPSLGVQGGLSILGTTGLVRPFSHEAYAASLRMSLRLARQQSDCVVLGTGTRTLRAARTWCAGHAPHHPLADLPPASFVAIADFVQESLEAVGTLHFRRLVLVCMPGKLLKIAAGCANTHAHKVPQAMDLLARLCDELFPEERSRDGHRLAAIAAAPSMRKALEELTPAQQDRLLTHLGHRACARLSALLREGEDGSSAPCLCALLLVNVDGSVRQLIPPPGWQD</sequence>
<dbReference type="EMBL" id="DXHV01000032">
    <property type="protein sequence ID" value="HIW00084.1"/>
    <property type="molecule type" value="Genomic_DNA"/>
</dbReference>
<keyword evidence="3 5" id="KW-0808">Transferase</keyword>
<dbReference type="Gene3D" id="3.30.2110.10">
    <property type="entry name" value="CbiD-like"/>
    <property type="match status" value="1"/>
</dbReference>
<evidence type="ECO:0000256" key="3">
    <source>
        <dbReference type="ARBA" id="ARBA00022679"/>
    </source>
</evidence>
<dbReference type="EC" id="2.1.1.195" evidence="5"/>
<protein>
    <recommendedName>
        <fullName evidence="5">Cobalt-precorrin-5B C(1)-methyltransferase</fullName>
        <ecNumber evidence="5">2.1.1.195</ecNumber>
    </recommendedName>
    <alternativeName>
        <fullName evidence="5">Cobalt-precorrin-6A synthase</fullName>
    </alternativeName>
</protein>
<dbReference type="Pfam" id="PF01888">
    <property type="entry name" value="CbiD"/>
    <property type="match status" value="1"/>
</dbReference>
<dbReference type="InterPro" id="IPR036074">
    <property type="entry name" value="CbiD_sf"/>
</dbReference>
<comment type="similarity">
    <text evidence="5">Belongs to the CbiD family.</text>
</comment>
<keyword evidence="4 5" id="KW-0949">S-adenosyl-L-methionine</keyword>
<comment type="function">
    <text evidence="5">Catalyzes the methylation of C-1 in cobalt-precorrin-5B to form cobalt-precorrin-6A.</text>
</comment>
<evidence type="ECO:0000256" key="2">
    <source>
        <dbReference type="ARBA" id="ARBA00022603"/>
    </source>
</evidence>
<evidence type="ECO:0000256" key="4">
    <source>
        <dbReference type="ARBA" id="ARBA00022691"/>
    </source>
</evidence>
<proteinExistence type="inferred from homology"/>
<gene>
    <name evidence="5 6" type="primary">cbiD</name>
    <name evidence="6" type="ORF">H9894_02715</name>
</gene>
<dbReference type="PANTHER" id="PTHR35863">
    <property type="entry name" value="COBALT-PRECORRIN-5B C(1)-METHYLTRANSFERASE"/>
    <property type="match status" value="1"/>
</dbReference>
<dbReference type="AlphaFoldDB" id="A0A9D1PV27"/>
<keyword evidence="1 5" id="KW-0169">Cobalamin biosynthesis</keyword>
<dbReference type="SUPFAM" id="SSF111342">
    <property type="entry name" value="CbiD-like"/>
    <property type="match status" value="1"/>
</dbReference>
<evidence type="ECO:0000256" key="1">
    <source>
        <dbReference type="ARBA" id="ARBA00022573"/>
    </source>
</evidence>
<reference evidence="6" key="2">
    <citation type="submission" date="2021-04" db="EMBL/GenBank/DDBJ databases">
        <authorList>
            <person name="Gilroy R."/>
        </authorList>
    </citation>
    <scope>NUCLEOTIDE SEQUENCE</scope>
    <source>
        <strain evidence="6">ChiHecec2B26-446</strain>
    </source>
</reference>
<evidence type="ECO:0000313" key="6">
    <source>
        <dbReference type="EMBL" id="HIW00084.1"/>
    </source>
</evidence>
<keyword evidence="2 5" id="KW-0489">Methyltransferase</keyword>
<accession>A0A9D1PV27</accession>
<comment type="pathway">
    <text evidence="5">Cofactor biosynthesis; adenosylcobalamin biosynthesis; cob(II)yrinate a,c-diamide from sirohydrochlorin (anaerobic route): step 6/10.</text>
</comment>
<dbReference type="NCBIfam" id="TIGR00312">
    <property type="entry name" value="cbiD"/>
    <property type="match status" value="1"/>
</dbReference>
<organism evidence="6 7">
    <name type="scientific">Candidatus Desulfovibrio intestinipullorum</name>
    <dbReference type="NCBI Taxonomy" id="2838536"/>
    <lineage>
        <taxon>Bacteria</taxon>
        <taxon>Pseudomonadati</taxon>
        <taxon>Thermodesulfobacteriota</taxon>
        <taxon>Desulfovibrionia</taxon>
        <taxon>Desulfovibrionales</taxon>
        <taxon>Desulfovibrionaceae</taxon>
        <taxon>Desulfovibrio</taxon>
    </lineage>
</organism>
<evidence type="ECO:0000256" key="5">
    <source>
        <dbReference type="HAMAP-Rule" id="MF_00787"/>
    </source>
</evidence>
<dbReference type="GO" id="GO:0032259">
    <property type="term" value="P:methylation"/>
    <property type="evidence" value="ECO:0007669"/>
    <property type="project" value="UniProtKB-KW"/>
</dbReference>
<comment type="caution">
    <text evidence="6">The sequence shown here is derived from an EMBL/GenBank/DDBJ whole genome shotgun (WGS) entry which is preliminary data.</text>
</comment>
<dbReference type="GO" id="GO:0008168">
    <property type="term" value="F:methyltransferase activity"/>
    <property type="evidence" value="ECO:0007669"/>
    <property type="project" value="UniProtKB-UniRule"/>
</dbReference>
<dbReference type="HAMAP" id="MF_00787">
    <property type="entry name" value="CbiD"/>
    <property type="match status" value="1"/>
</dbReference>
<reference evidence="6" key="1">
    <citation type="journal article" date="2021" name="PeerJ">
        <title>Extensive microbial diversity within the chicken gut microbiome revealed by metagenomics and culture.</title>
        <authorList>
            <person name="Gilroy R."/>
            <person name="Ravi A."/>
            <person name="Getino M."/>
            <person name="Pursley I."/>
            <person name="Horton D.L."/>
            <person name="Alikhan N.F."/>
            <person name="Baker D."/>
            <person name="Gharbi K."/>
            <person name="Hall N."/>
            <person name="Watson M."/>
            <person name="Adriaenssens E.M."/>
            <person name="Foster-Nyarko E."/>
            <person name="Jarju S."/>
            <person name="Secka A."/>
            <person name="Antonio M."/>
            <person name="Oren A."/>
            <person name="Chaudhuri R.R."/>
            <person name="La Ragione R."/>
            <person name="Hildebrand F."/>
            <person name="Pallen M.J."/>
        </authorList>
    </citation>
    <scope>NUCLEOTIDE SEQUENCE</scope>
    <source>
        <strain evidence="6">ChiHecec2B26-446</strain>
    </source>
</reference>
<comment type="catalytic activity">
    <reaction evidence="5">
        <text>Co-precorrin-5B + S-adenosyl-L-methionine = Co-precorrin-6A + S-adenosyl-L-homocysteine</text>
        <dbReference type="Rhea" id="RHEA:26285"/>
        <dbReference type="ChEBI" id="CHEBI:57856"/>
        <dbReference type="ChEBI" id="CHEBI:59789"/>
        <dbReference type="ChEBI" id="CHEBI:60063"/>
        <dbReference type="ChEBI" id="CHEBI:60064"/>
        <dbReference type="EC" id="2.1.1.195"/>
    </reaction>
</comment>
<dbReference type="PANTHER" id="PTHR35863:SF1">
    <property type="entry name" value="COBALT-PRECORRIN-5B C(1)-METHYLTRANSFERASE"/>
    <property type="match status" value="1"/>
</dbReference>
<dbReference type="InterPro" id="IPR002748">
    <property type="entry name" value="CbiD"/>
</dbReference>
<dbReference type="GO" id="GO:0019251">
    <property type="term" value="P:anaerobic cobalamin biosynthetic process"/>
    <property type="evidence" value="ECO:0007669"/>
    <property type="project" value="UniProtKB-UniRule"/>
</dbReference>
<name>A0A9D1PV27_9BACT</name>
<evidence type="ECO:0000313" key="7">
    <source>
        <dbReference type="Proteomes" id="UP000886752"/>
    </source>
</evidence>
<dbReference type="Proteomes" id="UP000886752">
    <property type="component" value="Unassembled WGS sequence"/>
</dbReference>